<sequence length="4154" mass="463360">MGDGAVMECCFSPWDAGKHAQAKYNGQCQWCSPVRMQTICKTQRLSKLASHSLANLQKLDAGIYDIAVERVAMREGGDELISRAKEIVAKNQQAAAPAQDPVDDQGDVVMELAEEAPGGALDAAEPPPPPPAVERQGQRLCEGYELGRVMGRKLKGKGDCGVCVFSRAEPGERAFAAGGHCVFCTPARMKEAAQNPMKKKRVMADLNKFKQASAALHAKALGRLRRHLTMHDYKVLVTPHNCCRGAGEHACPFSTANPGQPARVLKEDKHLCSWCDPQRLRGMQGVKRSGLLKQLKAFREKDEAVFDKAEAILKSVYGDDYAAQMRKKTVRQNQQAARAQRARRRSGKTDWPEKLKRRALQMQNPADDKEARKKFPRLTLENHKKVENSFFKDKAERRVRGRADEIPKGEELDPPLEAASFSDLSKGLESWALRGSWGMCKDCSVLQPRPMHEVDMFRDASEEISKSACRRCNASRKMFVPLPEQVPKKLRELSEEAVEALRPIEIDVGPETRSTDKFGRPNGYRKKMKMITFYFSRWHVRDKIKEIEDKEMRHRAKRALEYLLSCEESSYKYFYDMHEKFLRKNGDDAADRKRKRPYHFLQEVGLECALWPHLYWCTEMTETKEQWSDARREERRQAQEAKKKPEYGYRSDDSDEDDGSGDQERSERTSVKRSFITKCLSPLLGYGSNFELLQFVYDLNMWATLGGKKNLGLDNVPMRVLMKGHTFSPLYWKEVHNGLVDLVRQIGFPKLFFTIAPWEPAFRYHDWLRDEMEKTLRTRMYLPVGETLHITHVLMEIVRGLLAGNNQQRMDRESMSWTKHVFSAKDSDGKQVRAQSFTRLEFQDGSRKEGTKRYDGSGRPHLHALFFADDEAMANMGLDHHLFATKPEDFPDHLKGYVDGSQMDRHGGGESKWPIYHGPSGVHNSDGILELKHTENDHDSGMRAFCADVMDGQPCHQDWLKSDGETMLLQYVSKYVAKFSDSSYDEWMSDSASADSVARRVCFEYHPYEPEMILQLCGAQFRQYDISTASGGFRTVSAPYAGMSVVPEWVQKYAECAWRHDGMALLEWLRKTNDDGNIAGWLVRKHKQELMMALYQRYRKTMDDGEEPLTLDAYWRSLRAAFKDEPNSEEAPMTFVEYLAARYRREKSDDEVDFPELEQFAQAYRMQGEKVVSVETVYELNDRYYGQWAAMNVPFRSLDELVFEDIEQRVPRKYRYLASALRLCSDQRRVAAEHRDLFTNDKLLVDYMKASAKSTKFSENVLSMVVGQRKLINMYLAGVLDKSDESAAAEAAAAADGNRRRPRDDAEGAADARFNQQQLQFESAINESVDRALRANHSDDWEDADDAREEAWQKGKPIICLGKPGTGKTTVVKACIRRAQDNGARVLFALPTAQLASRMRAALNDMHGVEVATCHAAFKLNEPVTESLPLMTMYDLVVVDEVSLLDCPQFERMVKLWSVAEKVPALVFLGDKYQLPGVGETRAWESAAWSRPACYHVKLHDAWRCKEERFQEILDEIRTAKPSKETLAKICRGHKAWKMGDPTPTDLKKLYEAHPETTVVTCTRKGANAVNEAAVKALYGRKSPLAVLPGDVELNPENYEHGQFRTDRRPLPSAVPVYKGMQIYLTKNVRKEDDFVNGMLCVVENYHEAEDVLRVKTKTGHRLAIFRWTDRVPRALVSAISELSLKDATVGAFAVAFAPAAAAAHARRASGARERYLRSIFEGVPRALVSAISELSLKDATVGAFAVAFAPAAAAAHARRASGARERYLRAIFEGVPRALVSAISELSLKDATVGAFAVAFAPAAAAAYARLPSNPVGRISELMEGCPTVVAFAVAFAAAAAAAHARLASVAFVSSISEAIFEGLPRALASAVSELSLKGATVGAFGVAIAPAAAAAHAGRASGARERYLRAIFEGCLGRLVSAISSYPSFLKGARAPQSGVPRALVSAISELSLKGATVGAFAVAFALAAAAAHARRASGARERYLRAIFEGVPRALVSAISELSLKDATVRAFAVAFAPAAAAAHARRASGARERYLRAIFEGAPRALVSAISELSLKDATVGAFAVAFAPAAAAAHAGRASGVPRALVSAISELSLKDPTVGAFAVAPLRPLAAAAHASVPRALVSATPSFLKDATVGAFAVDLRPLRPPPTPGVPRALVSAISELSLKDATVGAFAVAFAPAAAAAHARRASGARERYLRAILEGVPRALVSAISELSLKDATVGAFAVAFAPAAAAAHARPMPGVPRALVSAISELSLKDATVGAFAVALAPAAAAAHVRRASGARERYLRAIFEGVPRALLSAISELSLKDATVGAFSVACAPAAAAAHARRAAGARERYLRAIFEGAPRAPVSAISELSLKDATVGAFAVAFAAAAAARTLAAMGPRRCSGFATDDGIVIECCFYPWEKGKRAQGKFEGKCQRCSPIRMATICATPQQSKLTAHSLANLHKLDIGIYDMAVERVKMHERGDQLIARAVGIISERSQVGVPPPPPIEGDQGDVVSQPAEEDIPAAMEPDEGAAAAGPAAAAEPRPVPAEGEGAAAGRRRKRLCEGYSLARAMGRRLRSKEDEGVCLFSREHPGQRAIALDGKCLWCTPARMKEAASNPAKKQHAVTDLKKFEARNPALKQKALGRLRRHLTAQEYKVIVTPHNCCRGAGDAMCPFSTTNPGQPAYVKKADKHLCSWCDPQRLHGMQSVNRTGVLKQLQIFREKDESVFDKAEAILKAVFGDNYRAQMRKKTVRHNQQAARAPRRKGTTNWPEKLQKRKLVMQDPKDSKEARKKFRKLTLDNHKKVENSFFKDKAERKERGRVDEVPKGPALDPPVEPAGFSDLSKGLESWALRGSWGMCKECGVLQPRPMHEIDMFRDASEEISKSACRRCNAARKMYVPQPEDVPGPLRGLSEEIVEALRPIEIDVGPGTRSTDSTGRPNGYRKKVKMITFYFSRWSVKDKIKELEGREARSRARKAHDYLMSCEDSAYEHFHNMHAKFLRKQGEDAPDRKRKRPYHFLQEVGLECALWPHLYWRTDMTETHEQWSDARRSERRDAQETRKTKGKAKYPCQSDSDDEEDDGDDAAGSGQRTSVKRSFMIKCLSPLLGYGSNFVLLQFVYDLNLWATLGAKKNLGLDNVPMRVLMKGHTFSPMYWKEVHNGLVDLVRQVGFPKLFFTIAPWEPSFKYRDWLRDEMEKSLKTRMNLPVGALHQGNRCWTKHVFAAKDADGKQVRVQTFTRLEFQDGSRKEGTKRYDGSGRPHLHVLFFADEDAMANMKLEHHLFATKPEHFSEHLKGYVDGSQFNKYGDVESKWPIYHGPPGVHGADGILQLKHTTEDHDGGMRAYCADVMDGLPCHQDWLTSDGEAMLLQYVSKYVAKFSDSSYDEWMNDQASADSVARRVCFEYHPYEPEMILQLCGAQFRQYEISTSSGGFRTVSAPYAGMAEVPEWVHKYAECSWRHEEMTLLEWLRKTTDDGAIAGWLRRRHKQELVLALYRRYRAFVAEGEDYLTLDAHWRTLRAEFKDDMAVDNGSNVSDGEGDAEECTQPATFEKFLSKKHDSEKQDGEPDFPTVEEFARSYKMQGEKVVSVDTVYELNDRYYGQWAAMNVPFRSLDQLLFEDVDRLVPRRYRYLASALRLCSDQRRVAEEHWNLFTDDRSLVDYMKACAKSQKFVDNVQRMVIGQRKLVDMYLTGVLNKDDEQAAADAEAAVVGNRRRPRDDAEGAAPVVFNDKQFLFESVINDSVDRAILANHSDDWEEADDARENAHQNNKPIVCLGKPGTGKTTVVKACIRRAQEKGGRILFALPTAQLASRMRGSLSDLEGDGVEVATCHAAFKLNEPITESLPLMTLYDLVVVDEVSLLDCQQFERMIKLWKVAGQVPTLVFLGDKYQLPGVGETRAWESVAWPKPRCFHVKLTEAWRCKEERFQDILDELRTSKPSKDTLNRICRGHKAWKKGDPTPADLKKLFDECPNTTIVTCTRRGSTAVNEAAVEAIYGRKSPLVTLDGDVELNPENYRDGEFRTDRRPRPSKVPIYKGMRLYLTKNVRKEDDFVNGMLCTVGNYYADESMLRVKTKTGKQLAITLWTDRDKNNAVYFPIRMGYASTIDKVQGDEFPHITIYLDGWPRPAAGYTALSRVATSDCYKIGGHVDRDHFIPAF</sequence>
<dbReference type="PANTHER" id="PTHR47642">
    <property type="entry name" value="ATP-DEPENDENT DNA HELICASE"/>
    <property type="match status" value="1"/>
</dbReference>
<feature type="region of interest" description="Disordered" evidence="1">
    <location>
        <begin position="3041"/>
        <end position="3086"/>
    </location>
</feature>
<dbReference type="Gene3D" id="3.40.50.300">
    <property type="entry name" value="P-loop containing nucleotide triphosphate hydrolases"/>
    <property type="match status" value="3"/>
</dbReference>
<evidence type="ECO:0008006" key="4">
    <source>
        <dbReference type="Google" id="ProtNLM"/>
    </source>
</evidence>
<evidence type="ECO:0000313" key="2">
    <source>
        <dbReference type="EMBL" id="CAK0820442.1"/>
    </source>
</evidence>
<dbReference type="EMBL" id="CAUYUJ010007350">
    <property type="protein sequence ID" value="CAK0820442.1"/>
    <property type="molecule type" value="Genomic_DNA"/>
</dbReference>
<keyword evidence="3" id="KW-1185">Reference proteome</keyword>
<gene>
    <name evidence="2" type="ORF">PCOR1329_LOCUS22125</name>
</gene>
<protein>
    <recommendedName>
        <fullName evidence="4">ATP-dependent DNA helicase</fullName>
    </recommendedName>
</protein>
<feature type="compositionally biased region" description="Basic and acidic residues" evidence="1">
    <location>
        <begin position="2807"/>
        <end position="2822"/>
    </location>
</feature>
<feature type="compositionally biased region" description="Basic and acidic residues" evidence="1">
    <location>
        <begin position="3041"/>
        <end position="3058"/>
    </location>
</feature>
<feature type="region of interest" description="Disordered" evidence="1">
    <location>
        <begin position="2807"/>
        <end position="2835"/>
    </location>
</feature>
<dbReference type="SUPFAM" id="SSF52540">
    <property type="entry name" value="P-loop containing nucleoside triphosphate hydrolases"/>
    <property type="match status" value="4"/>
</dbReference>
<proteinExistence type="predicted"/>
<feature type="compositionally biased region" description="Low complexity" evidence="1">
    <location>
        <begin position="2527"/>
        <end position="2551"/>
    </location>
</feature>
<feature type="region of interest" description="Disordered" evidence="1">
    <location>
        <begin position="628"/>
        <end position="669"/>
    </location>
</feature>
<dbReference type="InterPro" id="IPR027417">
    <property type="entry name" value="P-loop_NTPase"/>
</dbReference>
<dbReference type="Pfam" id="PF13604">
    <property type="entry name" value="AAA_30"/>
    <property type="match status" value="2"/>
</dbReference>
<feature type="region of interest" description="Disordered" evidence="1">
    <location>
        <begin position="332"/>
        <end position="352"/>
    </location>
</feature>
<comment type="caution">
    <text evidence="2">The sequence shown here is derived from an EMBL/GenBank/DDBJ whole genome shotgun (WGS) entry which is preliminary data.</text>
</comment>
<name>A0ABN9RN97_9DINO</name>
<feature type="region of interest" description="Disordered" evidence="1">
    <location>
        <begin position="2525"/>
        <end position="2552"/>
    </location>
</feature>
<feature type="compositionally biased region" description="Basic and acidic residues" evidence="1">
    <location>
        <begin position="628"/>
        <end position="652"/>
    </location>
</feature>
<organism evidence="2 3">
    <name type="scientific">Prorocentrum cordatum</name>
    <dbReference type="NCBI Taxonomy" id="2364126"/>
    <lineage>
        <taxon>Eukaryota</taxon>
        <taxon>Sar</taxon>
        <taxon>Alveolata</taxon>
        <taxon>Dinophyceae</taxon>
        <taxon>Prorocentrales</taxon>
        <taxon>Prorocentraceae</taxon>
        <taxon>Prorocentrum</taxon>
    </lineage>
</organism>
<evidence type="ECO:0000256" key="1">
    <source>
        <dbReference type="SAM" id="MobiDB-lite"/>
    </source>
</evidence>
<dbReference type="PANTHER" id="PTHR47642:SF6">
    <property type="entry name" value="ATP-DEPENDENT DNA HELICASE"/>
    <property type="match status" value="1"/>
</dbReference>
<dbReference type="Gene3D" id="2.30.30.940">
    <property type="match status" value="1"/>
</dbReference>
<dbReference type="InterPro" id="IPR051055">
    <property type="entry name" value="PIF1_helicase"/>
</dbReference>
<dbReference type="Proteomes" id="UP001189429">
    <property type="component" value="Unassembled WGS sequence"/>
</dbReference>
<reference evidence="2" key="1">
    <citation type="submission" date="2023-10" db="EMBL/GenBank/DDBJ databases">
        <authorList>
            <person name="Chen Y."/>
            <person name="Shah S."/>
            <person name="Dougan E. K."/>
            <person name="Thang M."/>
            <person name="Chan C."/>
        </authorList>
    </citation>
    <scope>NUCLEOTIDE SEQUENCE [LARGE SCALE GENOMIC DNA]</scope>
</reference>
<evidence type="ECO:0000313" key="3">
    <source>
        <dbReference type="Proteomes" id="UP001189429"/>
    </source>
</evidence>
<feature type="compositionally biased region" description="Acidic residues" evidence="1">
    <location>
        <begin position="3070"/>
        <end position="3080"/>
    </location>
</feature>
<accession>A0ABN9RN97</accession>